<gene>
    <name evidence="2" type="ORF">HNQ45_001099</name>
</gene>
<protein>
    <recommendedName>
        <fullName evidence="4">ABC-2 transporter permease</fullName>
    </recommendedName>
</protein>
<dbReference type="Pfam" id="PF13346">
    <property type="entry name" value="ABC2_membrane_5"/>
    <property type="match status" value="1"/>
</dbReference>
<feature type="transmembrane region" description="Helical" evidence="1">
    <location>
        <begin position="134"/>
        <end position="155"/>
    </location>
</feature>
<dbReference type="AlphaFoldDB" id="A0A9Q2CZN7"/>
<reference evidence="2 3" key="1">
    <citation type="submission" date="2020-08" db="EMBL/GenBank/DDBJ databases">
        <title>Genomic Encyclopedia of Type Strains, Phase IV (KMG-IV): sequencing the most valuable type-strain genomes for metagenomic binning, comparative biology and taxonomic classification.</title>
        <authorList>
            <person name="Goeker M."/>
        </authorList>
    </citation>
    <scope>NUCLEOTIDE SEQUENCE [LARGE SCALE GENOMIC DNA]</scope>
    <source>
        <strain evidence="2 3">DSM 19163</strain>
    </source>
</reference>
<feature type="transmembrane region" description="Helical" evidence="1">
    <location>
        <begin position="74"/>
        <end position="96"/>
    </location>
</feature>
<feature type="transmembrane region" description="Helical" evidence="1">
    <location>
        <begin position="35"/>
        <end position="53"/>
    </location>
</feature>
<dbReference type="EMBL" id="JACHHF010000005">
    <property type="protein sequence ID" value="MBB5176212.1"/>
    <property type="molecule type" value="Genomic_DNA"/>
</dbReference>
<keyword evidence="3" id="KW-1185">Reference proteome</keyword>
<evidence type="ECO:0000313" key="3">
    <source>
        <dbReference type="Proteomes" id="UP000579136"/>
    </source>
</evidence>
<evidence type="ECO:0000313" key="2">
    <source>
        <dbReference type="EMBL" id="MBB5176212.1"/>
    </source>
</evidence>
<keyword evidence="1" id="KW-0472">Membrane</keyword>
<name>A0A9Q2CZN7_9STAP</name>
<sequence>MLNYMMRDIKIQTGYLLLFPVLIVFMLFMKSPINTILSVAMVYIPVNAIYLLTKSNINHFDLTLPSSRNDIVNYRYMSTLLYAIICGALITLILKVFGYEVTILDLEFALQLTFGLSVVFYPLNFALNTEKALLISMYAVFTLFMLQAVFFGYAVENIQKLSDSTHPFTLLVHIAFIVSCVLYVVSWFVCLIIIKRKDI</sequence>
<accession>A0A9Q2CZN7</accession>
<evidence type="ECO:0000256" key="1">
    <source>
        <dbReference type="SAM" id="Phobius"/>
    </source>
</evidence>
<dbReference type="Proteomes" id="UP000579136">
    <property type="component" value="Unassembled WGS sequence"/>
</dbReference>
<feature type="transmembrane region" description="Helical" evidence="1">
    <location>
        <begin position="170"/>
        <end position="194"/>
    </location>
</feature>
<keyword evidence="1" id="KW-1133">Transmembrane helix</keyword>
<feature type="transmembrane region" description="Helical" evidence="1">
    <location>
        <begin position="108"/>
        <end position="127"/>
    </location>
</feature>
<proteinExistence type="predicted"/>
<evidence type="ECO:0008006" key="4">
    <source>
        <dbReference type="Google" id="ProtNLM"/>
    </source>
</evidence>
<feature type="transmembrane region" description="Helical" evidence="1">
    <location>
        <begin position="12"/>
        <end position="29"/>
    </location>
</feature>
<dbReference type="InterPro" id="IPR025699">
    <property type="entry name" value="ABC2_memb-like"/>
</dbReference>
<organism evidence="2 3">
    <name type="scientific">Nosocomiicoccus ampullae</name>
    <dbReference type="NCBI Taxonomy" id="489910"/>
    <lineage>
        <taxon>Bacteria</taxon>
        <taxon>Bacillati</taxon>
        <taxon>Bacillota</taxon>
        <taxon>Bacilli</taxon>
        <taxon>Bacillales</taxon>
        <taxon>Staphylococcaceae</taxon>
        <taxon>Nosocomiicoccus</taxon>
    </lineage>
</organism>
<keyword evidence="1" id="KW-0812">Transmembrane</keyword>
<comment type="caution">
    <text evidence="2">The sequence shown here is derived from an EMBL/GenBank/DDBJ whole genome shotgun (WGS) entry which is preliminary data.</text>
</comment>
<dbReference type="RefSeq" id="WP_183674263.1">
    <property type="nucleotide sequence ID" value="NZ_CBCRYX010000004.1"/>
</dbReference>